<dbReference type="Proteomes" id="UP000253517">
    <property type="component" value="Unassembled WGS sequence"/>
</dbReference>
<evidence type="ECO:0008006" key="3">
    <source>
        <dbReference type="Google" id="ProtNLM"/>
    </source>
</evidence>
<proteinExistence type="predicted"/>
<dbReference type="RefSeq" id="WP_114366216.1">
    <property type="nucleotide sequence ID" value="NZ_BHZF01000002.1"/>
</dbReference>
<reference evidence="1 2" key="1">
    <citation type="submission" date="2018-07" db="EMBL/GenBank/DDBJ databases">
        <title>Genomic Encyclopedia of Type Strains, Phase IV (KMG-IV): sequencing the most valuable type-strain genomes for metagenomic binning, comparative biology and taxonomic classification.</title>
        <authorList>
            <person name="Goeker M."/>
        </authorList>
    </citation>
    <scope>NUCLEOTIDE SEQUENCE [LARGE SCALE GENOMIC DNA]</scope>
    <source>
        <strain evidence="1 2">DSM 21410</strain>
    </source>
</reference>
<organism evidence="1 2">
    <name type="scientific">Schleiferia thermophila</name>
    <dbReference type="NCBI Taxonomy" id="884107"/>
    <lineage>
        <taxon>Bacteria</taxon>
        <taxon>Pseudomonadati</taxon>
        <taxon>Bacteroidota</taxon>
        <taxon>Flavobacteriia</taxon>
        <taxon>Flavobacteriales</taxon>
        <taxon>Schleiferiaceae</taxon>
        <taxon>Schleiferia</taxon>
    </lineage>
</organism>
<keyword evidence="2" id="KW-1185">Reference proteome</keyword>
<comment type="caution">
    <text evidence="1">The sequence shown here is derived from an EMBL/GenBank/DDBJ whole genome shotgun (WGS) entry which is preliminary data.</text>
</comment>
<dbReference type="SUPFAM" id="SSF53448">
    <property type="entry name" value="Nucleotide-diphospho-sugar transferases"/>
    <property type="match status" value="1"/>
</dbReference>
<dbReference type="Gene3D" id="3.90.550.10">
    <property type="entry name" value="Spore Coat Polysaccharide Biosynthesis Protein SpsA, Chain A"/>
    <property type="match status" value="1"/>
</dbReference>
<gene>
    <name evidence="1" type="ORF">DES35_102395</name>
</gene>
<protein>
    <recommendedName>
        <fullName evidence="3">Glycosyl transferase family 2</fullName>
    </recommendedName>
</protein>
<sequence length="320" mass="37956">MKNIRISAFTFLRNAVDYDLPFVESISSALPIVDEYIVALAHSSDATEEKLLQIETDKLKIISTDWIPEVYTRNTEYARQTDLAKAHCTGHWLLYLQGDEVLHEEDHSKIMRAIRKAHEHRDVEGILFNFLHFWADYRHVHRSHTWYKKEIRLIRNLPEIHSWRDAQSFRFFHIPPKSPADYLSKHHSRKLRVIDSSIRIFHYGHVKKIELQHKKVQDAANTFYQNKKTISFDFGNIHNVPLYTGTHPAVMKDRIAEFEKNQAHPSFKNKPNPKLHKHERLKYRLLSWVENTFFGGRQLFGFKNFTLLSKACELKEKFKI</sequence>
<dbReference type="InterPro" id="IPR029044">
    <property type="entry name" value="Nucleotide-diphossugar_trans"/>
</dbReference>
<dbReference type="AlphaFoldDB" id="A0A369A697"/>
<dbReference type="EMBL" id="QPJS01000002">
    <property type="protein sequence ID" value="RCX03938.1"/>
    <property type="molecule type" value="Genomic_DNA"/>
</dbReference>
<name>A0A369A697_9FLAO</name>
<evidence type="ECO:0000313" key="2">
    <source>
        <dbReference type="Proteomes" id="UP000253517"/>
    </source>
</evidence>
<evidence type="ECO:0000313" key="1">
    <source>
        <dbReference type="EMBL" id="RCX03938.1"/>
    </source>
</evidence>
<accession>A0A369A697</accession>